<dbReference type="Pfam" id="PF00078">
    <property type="entry name" value="RVT_1"/>
    <property type="match status" value="1"/>
</dbReference>
<dbReference type="InterPro" id="IPR050951">
    <property type="entry name" value="Retrovirus_Pol_polyprotein"/>
</dbReference>
<organism evidence="2">
    <name type="scientific">Nicotiana tabacum</name>
    <name type="common">Common tobacco</name>
    <dbReference type="NCBI Taxonomy" id="4097"/>
    <lineage>
        <taxon>Eukaryota</taxon>
        <taxon>Viridiplantae</taxon>
        <taxon>Streptophyta</taxon>
        <taxon>Embryophyta</taxon>
        <taxon>Tracheophyta</taxon>
        <taxon>Spermatophyta</taxon>
        <taxon>Magnoliopsida</taxon>
        <taxon>eudicotyledons</taxon>
        <taxon>Gunneridae</taxon>
        <taxon>Pentapetalae</taxon>
        <taxon>asterids</taxon>
        <taxon>lamiids</taxon>
        <taxon>Solanales</taxon>
        <taxon>Solanaceae</taxon>
        <taxon>Nicotianoideae</taxon>
        <taxon>Nicotianeae</taxon>
        <taxon>Nicotiana</taxon>
    </lineage>
</organism>
<evidence type="ECO:0000313" key="2">
    <source>
        <dbReference type="RefSeq" id="XP_016460016.1"/>
    </source>
</evidence>
<dbReference type="InterPro" id="IPR000477">
    <property type="entry name" value="RT_dom"/>
</dbReference>
<dbReference type="PANTHER" id="PTHR37984:SF5">
    <property type="entry name" value="PROTEIN NYNRIN-LIKE"/>
    <property type="match status" value="1"/>
</dbReference>
<dbReference type="STRING" id="4097.A0A1S3Z6K5"/>
<proteinExistence type="predicted"/>
<sequence>MGKFVVVYFDDILIYSKDDQQHLKHLRTIFEVLREQTLYANLKKCKFFSEQISFLGYIISSEGIHADSGKIEAIANWPIPKSLTEIRSFHGMVSFYRRFIKNFSSIVALIIECLKGNSFKWTDAAQKILK</sequence>
<dbReference type="PANTHER" id="PTHR37984">
    <property type="entry name" value="PROTEIN CBG26694"/>
    <property type="match status" value="1"/>
</dbReference>
<reference evidence="2" key="1">
    <citation type="submission" date="2025-08" db="UniProtKB">
        <authorList>
            <consortium name="RefSeq"/>
        </authorList>
    </citation>
    <scope>IDENTIFICATION</scope>
</reference>
<name>A0A1S3Z6K5_TOBAC</name>
<dbReference type="RefSeq" id="XP_016460016.1">
    <property type="nucleotide sequence ID" value="XM_016604530.1"/>
</dbReference>
<gene>
    <name evidence="2" type="primary">LOC107783550</name>
</gene>
<dbReference type="Gene3D" id="3.30.70.270">
    <property type="match status" value="2"/>
</dbReference>
<dbReference type="OMA" id="IANWPIP"/>
<dbReference type="InterPro" id="IPR043128">
    <property type="entry name" value="Rev_trsase/Diguanyl_cyclase"/>
</dbReference>
<dbReference type="KEGG" id="nta:107783550"/>
<dbReference type="PaxDb" id="4097-A0A1S3Z6K5"/>
<dbReference type="OrthoDB" id="415724at2759"/>
<feature type="domain" description="Reverse transcriptase" evidence="1">
    <location>
        <begin position="1"/>
        <end position="59"/>
    </location>
</feature>
<dbReference type="PROSITE" id="PS50878">
    <property type="entry name" value="RT_POL"/>
    <property type="match status" value="1"/>
</dbReference>
<accession>A0A1S3Z6K5</accession>
<dbReference type="SMR" id="A0A1S3Z6K5"/>
<dbReference type="AlphaFoldDB" id="A0A1S3Z6K5"/>
<protein>
    <submittedName>
        <fullName evidence="2">Uncharacterized mitochondrial protein AtMg00860-like</fullName>
    </submittedName>
</protein>
<dbReference type="SUPFAM" id="SSF56672">
    <property type="entry name" value="DNA/RNA polymerases"/>
    <property type="match status" value="1"/>
</dbReference>
<evidence type="ECO:0000259" key="1">
    <source>
        <dbReference type="PROSITE" id="PS50878"/>
    </source>
</evidence>
<dbReference type="InterPro" id="IPR043502">
    <property type="entry name" value="DNA/RNA_pol_sf"/>
</dbReference>
<dbReference type="FunFam" id="3.30.70.270:FF:000003">
    <property type="entry name" value="Transposon Ty3-G Gag-Pol polyprotein"/>
    <property type="match status" value="1"/>
</dbReference>